<organism evidence="8 9">
    <name type="scientific">Acrodontium crateriforme</name>
    <dbReference type="NCBI Taxonomy" id="150365"/>
    <lineage>
        <taxon>Eukaryota</taxon>
        <taxon>Fungi</taxon>
        <taxon>Dikarya</taxon>
        <taxon>Ascomycota</taxon>
        <taxon>Pezizomycotina</taxon>
        <taxon>Dothideomycetes</taxon>
        <taxon>Dothideomycetidae</taxon>
        <taxon>Mycosphaerellales</taxon>
        <taxon>Teratosphaeriaceae</taxon>
        <taxon>Acrodontium</taxon>
    </lineage>
</organism>
<evidence type="ECO:0000256" key="3">
    <source>
        <dbReference type="ARBA" id="ARBA00023295"/>
    </source>
</evidence>
<evidence type="ECO:0000313" key="9">
    <source>
        <dbReference type="Proteomes" id="UP001303373"/>
    </source>
</evidence>
<dbReference type="InterPro" id="IPR001362">
    <property type="entry name" value="Glyco_hydro_32"/>
</dbReference>
<dbReference type="Pfam" id="PF08244">
    <property type="entry name" value="Glyco_hydro_32C"/>
    <property type="match status" value="1"/>
</dbReference>
<sequence>MSSNESSAGSSVSLLSTAPTTPPPWNQEIDEAAAKPENQLEHFLRWRPSYHLMARNGWMNDPCAPGYDQDTGLYHLSFQWNPNGPDWGDIAWGSATSSDLITWIVDEKPSLSPDTSYDGKGVFTGCFIKGQDGSLNYAYTSVNALPIHHTINHPKGIESLSLATSVDGGKTWSKIAGNPILPSEPEHVNVTGFRDPYVAAWPSMSQYLGLDSEITLFGIISGGIRDVTPTTFLYSINRNDLTKWNYIGPLTNFGLNLRPSKWSGDLGRNWEVTNFFSLQDSLDSTITRDFLIMGTEGCLTDSLTSSTPALGSQTAAVGPTRAVRGQLWMSGSLQMGKRNSTSGVVDMTYNFGGHLDHGCFYAANGFFDPISQNQIVWGWIGEDDLCDELRHRQGWSGMLSMPREIFFQTIPHVVGASSSKLRSITSIELACDSHGSSTVRTLASRPFQPLVEALRCGPNVRRHEIRRSSPAQVYFSIEQVQTSRWELDCSFQVSRANGKVGLIVGHSAGSSNRNLLFLKSLKLTTPTDFSKSTSITFNQSSETIIIDRPAFPGVKSNEQINSSPEKAPHTLFTTRDPTTDIEKTETLHIQAWRDNSVMEVFINSRTAISTRLYAADETFGIRFFADDLETELVGAVLYDDISVS</sequence>
<dbReference type="CDD" id="cd18621">
    <property type="entry name" value="GH32_XdINV-like"/>
    <property type="match status" value="1"/>
</dbReference>
<dbReference type="Gene3D" id="2.115.10.20">
    <property type="entry name" value="Glycosyl hydrolase domain, family 43"/>
    <property type="match status" value="1"/>
</dbReference>
<reference evidence="8 9" key="1">
    <citation type="submission" date="2023-11" db="EMBL/GenBank/DDBJ databases">
        <title>An acidophilic fungus is an integral part of prey digestion in a carnivorous sundew plant.</title>
        <authorList>
            <person name="Tsai I.J."/>
        </authorList>
    </citation>
    <scope>NUCLEOTIDE SEQUENCE [LARGE SCALE GENOMIC DNA]</scope>
    <source>
        <strain evidence="8">169a</strain>
    </source>
</reference>
<dbReference type="Gene3D" id="2.60.120.560">
    <property type="entry name" value="Exo-inulinase, domain 1"/>
    <property type="match status" value="1"/>
</dbReference>
<feature type="compositionally biased region" description="Low complexity" evidence="5">
    <location>
        <begin position="1"/>
        <end position="19"/>
    </location>
</feature>
<dbReference type="SUPFAM" id="SSF49899">
    <property type="entry name" value="Concanavalin A-like lectins/glucanases"/>
    <property type="match status" value="1"/>
</dbReference>
<dbReference type="InterPro" id="IPR013320">
    <property type="entry name" value="ConA-like_dom_sf"/>
</dbReference>
<evidence type="ECO:0000259" key="6">
    <source>
        <dbReference type="Pfam" id="PF00251"/>
    </source>
</evidence>
<evidence type="ECO:0000256" key="4">
    <source>
        <dbReference type="RuleBase" id="RU362110"/>
    </source>
</evidence>
<dbReference type="PANTHER" id="PTHR42800">
    <property type="entry name" value="EXOINULINASE INUD (AFU_ORTHOLOGUE AFUA_5G00480)"/>
    <property type="match status" value="1"/>
</dbReference>
<dbReference type="InterPro" id="IPR023296">
    <property type="entry name" value="Glyco_hydro_beta-prop_sf"/>
</dbReference>
<dbReference type="InterPro" id="IPR013148">
    <property type="entry name" value="Glyco_hydro_32_N"/>
</dbReference>
<dbReference type="EMBL" id="CP138586">
    <property type="protein sequence ID" value="WPH01864.1"/>
    <property type="molecule type" value="Genomic_DNA"/>
</dbReference>
<gene>
    <name evidence="8" type="ORF">R9X50_00471800</name>
</gene>
<feature type="domain" description="Glycosyl hydrolase family 32 N-terminal" evidence="6">
    <location>
        <begin position="51"/>
        <end position="408"/>
    </location>
</feature>
<dbReference type="InterPro" id="IPR013189">
    <property type="entry name" value="Glyco_hydro_32_C"/>
</dbReference>
<proteinExistence type="inferred from homology"/>
<evidence type="ECO:0000256" key="1">
    <source>
        <dbReference type="ARBA" id="ARBA00009902"/>
    </source>
</evidence>
<feature type="domain" description="Glycosyl hydrolase family 32 C-terminal" evidence="7">
    <location>
        <begin position="476"/>
        <end position="631"/>
    </location>
</feature>
<dbReference type="AlphaFoldDB" id="A0AAQ3M541"/>
<dbReference type="GO" id="GO:0005987">
    <property type="term" value="P:sucrose catabolic process"/>
    <property type="evidence" value="ECO:0007669"/>
    <property type="project" value="TreeGrafter"/>
</dbReference>
<feature type="region of interest" description="Disordered" evidence="5">
    <location>
        <begin position="1"/>
        <end position="28"/>
    </location>
</feature>
<dbReference type="SMART" id="SM00640">
    <property type="entry name" value="Glyco_32"/>
    <property type="match status" value="1"/>
</dbReference>
<evidence type="ECO:0000256" key="2">
    <source>
        <dbReference type="ARBA" id="ARBA00022801"/>
    </source>
</evidence>
<protein>
    <submittedName>
        <fullName evidence="8">Uncharacterized protein</fullName>
    </submittedName>
</protein>
<comment type="similarity">
    <text evidence="1 4">Belongs to the glycosyl hydrolase 32 family.</text>
</comment>
<dbReference type="PANTHER" id="PTHR42800:SF3">
    <property type="entry name" value="GLYCOSYL HYDROLASE FAMILY 32 N-TERMINAL DOMAIN-CONTAINING PROTEIN"/>
    <property type="match status" value="1"/>
</dbReference>
<dbReference type="GO" id="GO:0004575">
    <property type="term" value="F:sucrose alpha-glucosidase activity"/>
    <property type="evidence" value="ECO:0007669"/>
    <property type="project" value="TreeGrafter"/>
</dbReference>
<dbReference type="Proteomes" id="UP001303373">
    <property type="component" value="Chromosome 7"/>
</dbReference>
<accession>A0AAQ3M541</accession>
<evidence type="ECO:0000259" key="7">
    <source>
        <dbReference type="Pfam" id="PF08244"/>
    </source>
</evidence>
<keyword evidence="9" id="KW-1185">Reference proteome</keyword>
<evidence type="ECO:0000313" key="8">
    <source>
        <dbReference type="EMBL" id="WPH01864.1"/>
    </source>
</evidence>
<dbReference type="SUPFAM" id="SSF75005">
    <property type="entry name" value="Arabinanase/levansucrase/invertase"/>
    <property type="match status" value="1"/>
</dbReference>
<evidence type="ECO:0000256" key="5">
    <source>
        <dbReference type="SAM" id="MobiDB-lite"/>
    </source>
</evidence>
<dbReference type="Pfam" id="PF00251">
    <property type="entry name" value="Glyco_hydro_32N"/>
    <property type="match status" value="1"/>
</dbReference>
<keyword evidence="2 4" id="KW-0378">Hydrolase</keyword>
<name>A0AAQ3M541_9PEZI</name>
<keyword evidence="3 4" id="KW-0326">Glycosidase</keyword>
<dbReference type="GO" id="GO:0005737">
    <property type="term" value="C:cytoplasm"/>
    <property type="evidence" value="ECO:0007669"/>
    <property type="project" value="TreeGrafter"/>
</dbReference>